<evidence type="ECO:0000259" key="2">
    <source>
        <dbReference type="Pfam" id="PF00534"/>
    </source>
</evidence>
<dbReference type="AlphaFoldDB" id="A0A0J6T407"/>
<dbReference type="CDD" id="cd03809">
    <property type="entry name" value="GT4_MtfB-like"/>
    <property type="match status" value="1"/>
</dbReference>
<reference evidence="3 4" key="1">
    <citation type="submission" date="2015-03" db="EMBL/GenBank/DDBJ databases">
        <title>Genome sequencing of Methylobacterium tarhaniae DSM 25844.</title>
        <authorList>
            <person name="Chaudhry V."/>
            <person name="Patil P.B."/>
        </authorList>
    </citation>
    <scope>NUCLEOTIDE SEQUENCE [LARGE SCALE GENOMIC DNA]</scope>
    <source>
        <strain evidence="3 4">DSM 25844</strain>
    </source>
</reference>
<feature type="non-terminal residue" evidence="3">
    <location>
        <position position="430"/>
    </location>
</feature>
<dbReference type="InterPro" id="IPR001296">
    <property type="entry name" value="Glyco_trans_1"/>
</dbReference>
<proteinExistence type="predicted"/>
<accession>A0A0J6T407</accession>
<dbReference type="PANTHER" id="PTHR46401:SF2">
    <property type="entry name" value="GLYCOSYLTRANSFERASE WBBK-RELATED"/>
    <property type="match status" value="1"/>
</dbReference>
<dbReference type="SUPFAM" id="SSF53756">
    <property type="entry name" value="UDP-Glycosyltransferase/glycogen phosphorylase"/>
    <property type="match status" value="1"/>
</dbReference>
<sequence length="430" mass="46566">MRPHPVAFDLTRLVTRLRHASPTGIDRVDLAYARHLLGQPGPRFGIVSTPFGPKVLDRAQMAGLVEAAMAAWTEEISAGDDPVFPDLAGRLGLPAPERGPVSAKPDGARERRARQWRAWLTAVRAPGPERVPLNALYLHTSHLRLDKPARFDWLYDRPDIRPLFFVHDLIPIEYPEYGRAGEAERHRVRMETVARHAQAVVVNSADVGSRFSAHLAGLGRRVPPITVGPLGIEAAFQGAPAAAAGRPFFLVCGTIEPRKNLIGLLTAWRELSLRLGEATPRLVVVGRRGWESENVIDLLERCPAVRAHVTEVSGLSTAGLVQLMRHATALLMPSFAEGYGLPVVEAAAGGLPVVASDIPVHREVAGSFAEFLHPLDGPGWMRVIEELAAPGSTLRAEMAGRLAGYRAPTWEDHFARVDPTLAALAGGGAR</sequence>
<keyword evidence="4" id="KW-1185">Reference proteome</keyword>
<dbReference type="Gene3D" id="3.40.50.2000">
    <property type="entry name" value="Glycogen Phosphorylase B"/>
    <property type="match status" value="1"/>
</dbReference>
<comment type="caution">
    <text evidence="3">The sequence shown here is derived from an EMBL/GenBank/DDBJ whole genome shotgun (WGS) entry which is preliminary data.</text>
</comment>
<name>A0A0J6T407_9HYPH</name>
<evidence type="ECO:0000313" key="3">
    <source>
        <dbReference type="EMBL" id="KMO40679.1"/>
    </source>
</evidence>
<keyword evidence="1 3" id="KW-0808">Transferase</keyword>
<organism evidence="3 4">
    <name type="scientific">Methylobacterium tarhaniae</name>
    <dbReference type="NCBI Taxonomy" id="1187852"/>
    <lineage>
        <taxon>Bacteria</taxon>
        <taxon>Pseudomonadati</taxon>
        <taxon>Pseudomonadota</taxon>
        <taxon>Alphaproteobacteria</taxon>
        <taxon>Hyphomicrobiales</taxon>
        <taxon>Methylobacteriaceae</taxon>
        <taxon>Methylobacterium</taxon>
    </lineage>
</organism>
<dbReference type="Pfam" id="PF00534">
    <property type="entry name" value="Glycos_transf_1"/>
    <property type="match status" value="1"/>
</dbReference>
<dbReference type="RefSeq" id="WP_048451482.1">
    <property type="nucleotide sequence ID" value="NZ_LABZ01000093.1"/>
</dbReference>
<dbReference type="PANTHER" id="PTHR46401">
    <property type="entry name" value="GLYCOSYLTRANSFERASE WBBK-RELATED"/>
    <property type="match status" value="1"/>
</dbReference>
<evidence type="ECO:0000313" key="4">
    <source>
        <dbReference type="Proteomes" id="UP000036449"/>
    </source>
</evidence>
<dbReference type="EMBL" id="LABZ01000093">
    <property type="protein sequence ID" value="KMO40679.1"/>
    <property type="molecule type" value="Genomic_DNA"/>
</dbReference>
<dbReference type="Proteomes" id="UP000036449">
    <property type="component" value="Unassembled WGS sequence"/>
</dbReference>
<gene>
    <name evidence="3" type="ORF">VQ03_13940</name>
</gene>
<feature type="domain" description="Glycosyl transferase family 1" evidence="2">
    <location>
        <begin position="243"/>
        <end position="367"/>
    </location>
</feature>
<evidence type="ECO:0000256" key="1">
    <source>
        <dbReference type="ARBA" id="ARBA00022679"/>
    </source>
</evidence>
<protein>
    <submittedName>
        <fullName evidence="3">Glycosyl transferase family 1</fullName>
    </submittedName>
</protein>
<dbReference type="GO" id="GO:0016757">
    <property type="term" value="F:glycosyltransferase activity"/>
    <property type="evidence" value="ECO:0007669"/>
    <property type="project" value="InterPro"/>
</dbReference>
<dbReference type="OrthoDB" id="9790710at2"/>